<evidence type="ECO:0000313" key="3">
    <source>
        <dbReference type="EMBL" id="BAI60241.1"/>
    </source>
</evidence>
<reference evidence="3 4" key="1">
    <citation type="journal article" date="2007" name="Appl. Environ. Microbiol.">
        <title>Isolation of key methanogens for global methane emission from rice paddy fields: a novel isolate affiliated with the clone cluster rice cluster I.</title>
        <authorList>
            <person name="Sakai S."/>
            <person name="Imachi H."/>
            <person name="Sekiguchi Y."/>
            <person name="Ohashi A."/>
            <person name="Harada H."/>
            <person name="Kamagata Y."/>
        </authorList>
    </citation>
    <scope>NUCLEOTIDE SEQUENCE [LARGE SCALE GENOMIC DNA]</scope>
    <source>
        <strain evidence="4">DSM 17711 / JCM 13418 / NBRC 101707 / SANAE</strain>
    </source>
</reference>
<evidence type="ECO:0000259" key="2">
    <source>
        <dbReference type="PROSITE" id="PS51168"/>
    </source>
</evidence>
<evidence type="ECO:0000256" key="1">
    <source>
        <dbReference type="ARBA" id="ARBA00023235"/>
    </source>
</evidence>
<dbReference type="NCBIfam" id="TIGR01791">
    <property type="entry name" value="CM_archaeal"/>
    <property type="match status" value="1"/>
</dbReference>
<dbReference type="OrthoDB" id="107004at2157"/>
<dbReference type="KEGG" id="mpd:MCP_0169"/>
<dbReference type="FunCoup" id="D1YUW9">
    <property type="interactions" value="77"/>
</dbReference>
<dbReference type="Pfam" id="PF01817">
    <property type="entry name" value="CM_2"/>
    <property type="match status" value="1"/>
</dbReference>
<gene>
    <name evidence="3" type="ordered locus">MCP_0169</name>
</gene>
<organism evidence="3 4">
    <name type="scientific">Methanocella paludicola (strain DSM 17711 / JCM 13418 / NBRC 101707 / SANAE)</name>
    <dbReference type="NCBI Taxonomy" id="304371"/>
    <lineage>
        <taxon>Archaea</taxon>
        <taxon>Methanobacteriati</taxon>
        <taxon>Methanobacteriota</taxon>
        <taxon>Stenosarchaea group</taxon>
        <taxon>Methanomicrobia</taxon>
        <taxon>Methanocellales</taxon>
        <taxon>Methanocellaceae</taxon>
        <taxon>Methanocella</taxon>
    </lineage>
</organism>
<dbReference type="InParanoid" id="D1YUW9"/>
<dbReference type="GO" id="GO:0046417">
    <property type="term" value="P:chorismate metabolic process"/>
    <property type="evidence" value="ECO:0007669"/>
    <property type="project" value="InterPro"/>
</dbReference>
<dbReference type="GO" id="GO:0009697">
    <property type="term" value="P:salicylic acid biosynthetic process"/>
    <property type="evidence" value="ECO:0007669"/>
    <property type="project" value="TreeGrafter"/>
</dbReference>
<sequence>MSLEEVREEVKKVDLEILRLLAKRMQLAGRIVEIKKKEGIAINDDKQNELVVKRAMEKALELGLDTGAVKELFKVIIDMSISRQHELSGEGRLP</sequence>
<dbReference type="InterPro" id="IPR051331">
    <property type="entry name" value="Chorismate_mutase-related"/>
</dbReference>
<keyword evidence="4" id="KW-1185">Reference proteome</keyword>
<dbReference type="PANTHER" id="PTHR38041:SF1">
    <property type="entry name" value="CHORISMATE MUTASE"/>
    <property type="match status" value="1"/>
</dbReference>
<dbReference type="eggNOG" id="arCOG02098">
    <property type="taxonomic scope" value="Archaea"/>
</dbReference>
<dbReference type="GO" id="GO:0004106">
    <property type="term" value="F:chorismate mutase activity"/>
    <property type="evidence" value="ECO:0007669"/>
    <property type="project" value="InterPro"/>
</dbReference>
<dbReference type="Proteomes" id="UP000001882">
    <property type="component" value="Chromosome"/>
</dbReference>
<dbReference type="PANTHER" id="PTHR38041">
    <property type="entry name" value="CHORISMATE MUTASE"/>
    <property type="match status" value="1"/>
</dbReference>
<evidence type="ECO:0000313" key="4">
    <source>
        <dbReference type="Proteomes" id="UP000001882"/>
    </source>
</evidence>
<reference evidence="4" key="3">
    <citation type="journal article" date="2011" name="PLoS ONE">
        <title>Genome sequence of a mesophilic hydrogenotrophic methanogen Methanocella paludicola, the first cultivated representative of the order Methanocellales.</title>
        <authorList>
            <person name="Sakai S."/>
            <person name="Takaki Y."/>
            <person name="Shimamura S."/>
            <person name="Sekine M."/>
            <person name="Tajima T."/>
            <person name="Kosugi H."/>
            <person name="Ichikawa N."/>
            <person name="Tasumi E."/>
            <person name="Hiraki A.T."/>
            <person name="Shimizu A."/>
            <person name="Kato Y."/>
            <person name="Nishiko R."/>
            <person name="Mori K."/>
            <person name="Fujita N."/>
            <person name="Imachi H."/>
            <person name="Takai K."/>
        </authorList>
    </citation>
    <scope>NUCLEOTIDE SEQUENCE [LARGE SCALE GENOMIC DNA]</scope>
    <source>
        <strain evidence="4">DSM 17711 / JCM 13418 / NBRC 101707 / SANAE</strain>
    </source>
</reference>
<dbReference type="SMART" id="SM00830">
    <property type="entry name" value="CM_2"/>
    <property type="match status" value="1"/>
</dbReference>
<protein>
    <submittedName>
        <fullName evidence="3">Chorismate mutase</fullName>
    </submittedName>
</protein>
<dbReference type="Gene3D" id="1.20.59.10">
    <property type="entry name" value="Chorismate mutase"/>
    <property type="match status" value="1"/>
</dbReference>
<dbReference type="PROSITE" id="PS51168">
    <property type="entry name" value="CHORISMATE_MUT_2"/>
    <property type="match status" value="1"/>
</dbReference>
<dbReference type="InterPro" id="IPR002701">
    <property type="entry name" value="CM_II_prokaryot"/>
</dbReference>
<proteinExistence type="predicted"/>
<dbReference type="GeneID" id="8680321"/>
<accession>D1YUW9</accession>
<dbReference type="InterPro" id="IPR010950">
    <property type="entry name" value="Chorismate_mutase_arc"/>
</dbReference>
<feature type="domain" description="Chorismate mutase" evidence="2">
    <location>
        <begin position="1"/>
        <end position="88"/>
    </location>
</feature>
<dbReference type="EMBL" id="AP011532">
    <property type="protein sequence ID" value="BAI60241.1"/>
    <property type="molecule type" value="Genomic_DNA"/>
</dbReference>
<reference evidence="3 4" key="2">
    <citation type="journal article" date="2008" name="Int. J. Syst. Evol. Microbiol.">
        <title>Methanocella paludicola gen. nov., sp. nov., a methane-producing archaeon, the first isolate of the lineage 'Rice Cluster I', and proposal of the new archaeal order Methanocellales ord. nov.</title>
        <authorList>
            <person name="Sakai S."/>
            <person name="Imachi H."/>
            <person name="Hanada S."/>
            <person name="Ohashi A."/>
            <person name="Harada H."/>
            <person name="Kamagata Y."/>
        </authorList>
    </citation>
    <scope>NUCLEOTIDE SEQUENCE [LARGE SCALE GENOMIC DNA]</scope>
    <source>
        <strain evidence="4">DSM 17711 / JCM 13418 / NBRC 101707 / SANAE</strain>
    </source>
</reference>
<dbReference type="RefSeq" id="WP_012898921.1">
    <property type="nucleotide sequence ID" value="NC_013665.1"/>
</dbReference>
<dbReference type="AlphaFoldDB" id="D1YUW9"/>
<dbReference type="InterPro" id="IPR036979">
    <property type="entry name" value="CM_dom_sf"/>
</dbReference>
<keyword evidence="1" id="KW-0413">Isomerase</keyword>
<dbReference type="SUPFAM" id="SSF48600">
    <property type="entry name" value="Chorismate mutase II"/>
    <property type="match status" value="1"/>
</dbReference>
<dbReference type="STRING" id="304371.MCP_0169"/>
<dbReference type="InterPro" id="IPR036263">
    <property type="entry name" value="Chorismate_II_sf"/>
</dbReference>
<name>D1YUW9_METPS</name>